<accession>X7F9B8</accession>
<dbReference type="AlphaFoldDB" id="X7F9B8"/>
<dbReference type="InterPro" id="IPR002881">
    <property type="entry name" value="DUF58"/>
</dbReference>
<comment type="caution">
    <text evidence="2">The sequence shown here is derived from an EMBL/GenBank/DDBJ whole genome shotgun (WGS) entry which is preliminary data.</text>
</comment>
<dbReference type="Pfam" id="PF01882">
    <property type="entry name" value="DUF58"/>
    <property type="match status" value="1"/>
</dbReference>
<dbReference type="OrthoDB" id="9776116at2"/>
<dbReference type="STRING" id="1449351.RISW2_05065"/>
<dbReference type="eggNOG" id="COG1721">
    <property type="taxonomic scope" value="Bacteria"/>
</dbReference>
<dbReference type="EMBL" id="JAME01000016">
    <property type="protein sequence ID" value="ETX28669.1"/>
    <property type="molecule type" value="Genomic_DNA"/>
</dbReference>
<gene>
    <name evidence="2" type="ORF">RISW2_05065</name>
</gene>
<dbReference type="RefSeq" id="WP_043771000.1">
    <property type="nucleotide sequence ID" value="NZ_JAME01000016.1"/>
</dbReference>
<dbReference type="PANTHER" id="PTHR33608:SF12">
    <property type="entry name" value="DUF58 DOMAIN-CONTAINING PROTEIN"/>
    <property type="match status" value="1"/>
</dbReference>
<dbReference type="PATRIC" id="fig|1449351.3.peg.2333"/>
<protein>
    <recommendedName>
        <fullName evidence="1">DUF58 domain-containing protein</fullName>
    </recommendedName>
</protein>
<keyword evidence="3" id="KW-1185">Reference proteome</keyword>
<proteinExistence type="predicted"/>
<evidence type="ECO:0000259" key="1">
    <source>
        <dbReference type="Pfam" id="PF01882"/>
    </source>
</evidence>
<dbReference type="Proteomes" id="UP000023430">
    <property type="component" value="Unassembled WGS sequence"/>
</dbReference>
<name>X7F9B8_9RHOB</name>
<reference evidence="2 3" key="1">
    <citation type="submission" date="2014-01" db="EMBL/GenBank/DDBJ databases">
        <title>Roseivivax isoporae LMG 25204 Genome Sequencing.</title>
        <authorList>
            <person name="Lai Q."/>
            <person name="Li G."/>
            <person name="Shao Z."/>
        </authorList>
    </citation>
    <scope>NUCLEOTIDE SEQUENCE [LARGE SCALE GENOMIC DNA]</scope>
    <source>
        <strain evidence="2 3">LMG 25204</strain>
    </source>
</reference>
<sequence length="300" mass="31545">MTDALAVPGVALRAEALIGLRRVALAQAGSPALAALPGGFVTRRRGHGQEVADVREYVPGDDIRHLDRGSTARTGRLHVRQFQEERDRVTLLVADMRPSMLWGTARAFRSVAAAEALALVGWRTVTEGGRVGLLALSAGDPVAVPVRGRSRGMLDVIGGLVRAHEAALALALAGTDRDPTLEQGLTRVERIAPRGAEVVIASGFDVPGPGLSDRLAALAQGRVSRLLSIVDGGVRRLPRGIYPMRLPDGTRVRVRSAGDPVRPGTAEPVAGLPVIEIDAAEAPDRTAQTIAAAFPADREP</sequence>
<feature type="domain" description="DUF58" evidence="1">
    <location>
        <begin position="53"/>
        <end position="238"/>
    </location>
</feature>
<evidence type="ECO:0000313" key="3">
    <source>
        <dbReference type="Proteomes" id="UP000023430"/>
    </source>
</evidence>
<evidence type="ECO:0000313" key="2">
    <source>
        <dbReference type="EMBL" id="ETX28669.1"/>
    </source>
</evidence>
<dbReference type="PANTHER" id="PTHR33608">
    <property type="entry name" value="BLL2464 PROTEIN"/>
    <property type="match status" value="1"/>
</dbReference>
<organism evidence="2 3">
    <name type="scientific">Roseivivax isoporae LMG 25204</name>
    <dbReference type="NCBI Taxonomy" id="1449351"/>
    <lineage>
        <taxon>Bacteria</taxon>
        <taxon>Pseudomonadati</taxon>
        <taxon>Pseudomonadota</taxon>
        <taxon>Alphaproteobacteria</taxon>
        <taxon>Rhodobacterales</taxon>
        <taxon>Roseobacteraceae</taxon>
        <taxon>Roseivivax</taxon>
    </lineage>
</organism>